<dbReference type="InterPro" id="IPR002372">
    <property type="entry name" value="PQQ_rpt_dom"/>
</dbReference>
<dbReference type="SMART" id="SM00564">
    <property type="entry name" value="PQQ"/>
    <property type="match status" value="3"/>
</dbReference>
<dbReference type="Gene3D" id="2.130.10.10">
    <property type="entry name" value="YVTN repeat-like/Quinoprotein amine dehydrogenase"/>
    <property type="match status" value="1"/>
</dbReference>
<name>A0AA96WCJ9_9CYAN</name>
<protein>
    <submittedName>
        <fullName evidence="3">PQQ-binding-like beta-propeller repeat protein</fullName>
    </submittedName>
</protein>
<dbReference type="RefSeq" id="WP_316434132.1">
    <property type="nucleotide sequence ID" value="NZ_CP053586.1"/>
</dbReference>
<feature type="domain" description="Pyrrolo-quinoline quinone repeat" evidence="2">
    <location>
        <begin position="49"/>
        <end position="223"/>
    </location>
</feature>
<sequence>MKRLLKQLSTFCIVAALVSVTPAAYAWPQFHADGANSGFVALRTSPARQPAWSIEVGPVLHASPVVGTDGTVYIGNMNGELSAFNSNGTLRWRRTLPRRGERIMASPSVGQDGNLYVIGTFAAIVRDHRDGRGGIERRVLQSYLHSYDASGNLRWTHTFPEINGQGGFTSAAPKTWSDGQTLYVFVPVLYTYSNQANRYLAVIDQSGTVVGRYYLSTSERSNAVIGVGPDIRGFFADVLGKIWDCVRLSCIEFDVSGLPPVPLPENVGWPHPPVAILDRPPHANQPLVIVDDNEQNLVAYRRSGSCLQEIWRKTDRQPRNASAPSVLLNGLLAVGYSNGFFKVYDPAIGNEVARPWPRVDSPIAASPAAFVRQMYTVSQRGRFLAIDNNGSIWKETYLGAESMAAPAMSFNYLYVSDARGLSTFSPTLERVNTYQVEGGGISSPTIAANGTVYLIAGGRLYAFPRNN</sequence>
<keyword evidence="1" id="KW-0732">Signal</keyword>
<dbReference type="SUPFAM" id="SSF50969">
    <property type="entry name" value="YVTN repeat-like/Quinoprotein amine dehydrogenase"/>
    <property type="match status" value="1"/>
</dbReference>
<accession>A0AA96WCJ9</accession>
<dbReference type="SUPFAM" id="SSF50998">
    <property type="entry name" value="Quinoprotein alcohol dehydrogenase-like"/>
    <property type="match status" value="1"/>
</dbReference>
<reference evidence="3" key="1">
    <citation type="submission" date="2020-05" db="EMBL/GenBank/DDBJ databases">
        <authorList>
            <person name="Zhu T."/>
            <person name="Keshari N."/>
            <person name="Lu X."/>
        </authorList>
    </citation>
    <scope>NUCLEOTIDE SEQUENCE</scope>
    <source>
        <strain evidence="3">NK1-12</strain>
    </source>
</reference>
<dbReference type="PANTHER" id="PTHR34512">
    <property type="entry name" value="CELL SURFACE PROTEIN"/>
    <property type="match status" value="1"/>
</dbReference>
<evidence type="ECO:0000256" key="1">
    <source>
        <dbReference type="SAM" id="SignalP"/>
    </source>
</evidence>
<evidence type="ECO:0000313" key="3">
    <source>
        <dbReference type="EMBL" id="WNZ22629.1"/>
    </source>
</evidence>
<dbReference type="InterPro" id="IPR015943">
    <property type="entry name" value="WD40/YVTN_repeat-like_dom_sf"/>
</dbReference>
<dbReference type="InterPro" id="IPR011044">
    <property type="entry name" value="Quino_amine_DH_bsu"/>
</dbReference>
<gene>
    <name evidence="3" type="ORF">HJG54_07000</name>
</gene>
<evidence type="ECO:0000259" key="2">
    <source>
        <dbReference type="Pfam" id="PF13360"/>
    </source>
</evidence>
<dbReference type="EMBL" id="CP053586">
    <property type="protein sequence ID" value="WNZ22629.1"/>
    <property type="molecule type" value="Genomic_DNA"/>
</dbReference>
<feature type="signal peptide" evidence="1">
    <location>
        <begin position="1"/>
        <end position="26"/>
    </location>
</feature>
<dbReference type="AlphaFoldDB" id="A0AA96WCJ9"/>
<organism evidence="3">
    <name type="scientific">Leptolyngbya sp. NK1-12</name>
    <dbReference type="NCBI Taxonomy" id="2547451"/>
    <lineage>
        <taxon>Bacteria</taxon>
        <taxon>Bacillati</taxon>
        <taxon>Cyanobacteriota</taxon>
        <taxon>Cyanophyceae</taxon>
        <taxon>Leptolyngbyales</taxon>
        <taxon>Leptolyngbyaceae</taxon>
        <taxon>Leptolyngbya group</taxon>
        <taxon>Leptolyngbya</taxon>
    </lineage>
</organism>
<feature type="chain" id="PRO_5041702526" evidence="1">
    <location>
        <begin position="27"/>
        <end position="467"/>
    </location>
</feature>
<dbReference type="Pfam" id="PF13360">
    <property type="entry name" value="PQQ_2"/>
    <property type="match status" value="1"/>
</dbReference>
<dbReference type="InterPro" id="IPR018391">
    <property type="entry name" value="PQQ_b-propeller_rpt"/>
</dbReference>
<dbReference type="InterPro" id="IPR011047">
    <property type="entry name" value="Quinoprotein_ADH-like_sf"/>
</dbReference>
<proteinExistence type="predicted"/>
<dbReference type="PANTHER" id="PTHR34512:SF30">
    <property type="entry name" value="OUTER MEMBRANE PROTEIN ASSEMBLY FACTOR BAMB"/>
    <property type="match status" value="1"/>
</dbReference>